<dbReference type="EMBL" id="VUMH01000020">
    <property type="protein sequence ID" value="MSS29032.1"/>
    <property type="molecule type" value="Genomic_DNA"/>
</dbReference>
<evidence type="ECO:0000313" key="1">
    <source>
        <dbReference type="EMBL" id="MSS29032.1"/>
    </source>
</evidence>
<proteinExistence type="predicted"/>
<accession>A0A6L5XPH3</accession>
<organism evidence="1 2">
    <name type="scientific">Desulfovibrio porci</name>
    <dbReference type="NCBI Taxonomy" id="2605782"/>
    <lineage>
        <taxon>Bacteria</taxon>
        <taxon>Pseudomonadati</taxon>
        <taxon>Thermodesulfobacteriota</taxon>
        <taxon>Desulfovibrionia</taxon>
        <taxon>Desulfovibrionales</taxon>
        <taxon>Desulfovibrionaceae</taxon>
        <taxon>Desulfovibrio</taxon>
    </lineage>
</organism>
<dbReference type="AlphaFoldDB" id="A0A6L5XPH3"/>
<name>A0A6L5XPH3_9BACT</name>
<dbReference type="Proteomes" id="UP000477488">
    <property type="component" value="Unassembled WGS sequence"/>
</dbReference>
<reference evidence="1 2" key="1">
    <citation type="submission" date="2019-09" db="EMBL/GenBank/DDBJ databases">
        <title>In-depth cultivation of the pig gut microbiome towards novel bacterial diversity and tailored functional studies.</title>
        <authorList>
            <person name="Wylensek D."/>
            <person name="Hitch T.C.A."/>
            <person name="Clavel T."/>
        </authorList>
    </citation>
    <scope>NUCLEOTIDE SEQUENCE [LARGE SCALE GENOMIC DNA]</scope>
    <source>
        <strain evidence="1 2">PG-178-WT-4</strain>
    </source>
</reference>
<comment type="caution">
    <text evidence="1">The sequence shown here is derived from an EMBL/GenBank/DDBJ whole genome shotgun (WGS) entry which is preliminary data.</text>
</comment>
<protein>
    <submittedName>
        <fullName evidence="1">Uncharacterized protein</fullName>
    </submittedName>
</protein>
<dbReference type="RefSeq" id="WP_154513043.1">
    <property type="nucleotide sequence ID" value="NZ_JAXELC010000012.1"/>
</dbReference>
<sequence>MRSNRAGRAKYFRDLRKYNCKSLFFSPHDSPHRPAKSVFGGNFLARIAAAPLTKHAADALDGQTIPVSIITLEDLEAAPWTGRNFPYLIDTLTNFI</sequence>
<gene>
    <name evidence="1" type="ORF">FYJ44_13595</name>
</gene>
<evidence type="ECO:0000313" key="2">
    <source>
        <dbReference type="Proteomes" id="UP000477488"/>
    </source>
</evidence>
<keyword evidence="2" id="KW-1185">Reference proteome</keyword>